<sequence length="334" mass="38341">MRQTITLILLLSTCPLLSQSNNDNSYTILFYNVENLFDCKNDSLKNDEEFMYNGDKRWSHKRMYKKLTDVSKTILACNGWKAPALIGLCEIENEWVIKQLIYNTGLSSLKYNYIHFESDDHRGIDIALLFQREVFTPVLSAPIKLSEPGSEFYTRDALYVKGAIATDTIHLVINHWPSKRGGSLQSAHKRVRVAEKITAHIDSIKQIETNPKLIIIGDFNAEYTSDVLQSFITKNDIDSQLKPDDVSHHRIGGSYKYQGQWSLIDHIFLSKNWLENPNYDISHRIVSLPFLLEDDLTFSGVKPYRTYIGPRYNGGISDHLPVLLNIKRLPPPNH</sequence>
<evidence type="ECO:0000259" key="1">
    <source>
        <dbReference type="Pfam" id="PF19580"/>
    </source>
</evidence>
<evidence type="ECO:0000313" key="2">
    <source>
        <dbReference type="EMBL" id="MBS2211185.1"/>
    </source>
</evidence>
<dbReference type="PANTHER" id="PTHR42834:SF1">
    <property type="entry name" value="ENDONUCLEASE_EXONUCLEASE_PHOSPHATASE FAMILY PROTEIN (AFU_ORTHOLOGUE AFUA_3G09210)"/>
    <property type="match status" value="1"/>
</dbReference>
<name>A0ABS5K857_9BACT</name>
<reference evidence="2 3" key="1">
    <citation type="journal article" date="2014" name="Int. J. Syst. Evol. Microbiol.">
        <title>Carboxylicivirga gen. nov. in the family Marinilabiliaceae with two novel species, Carboxylicivirga mesophila sp. nov. and Carboxylicivirga taeanensis sp. nov., and reclassification of Cytophaga fermentans as Saccharicrinis fermentans gen. nov., comb. nov.</title>
        <authorList>
            <person name="Yang S.H."/>
            <person name="Seo H.S."/>
            <person name="Woo J.H."/>
            <person name="Oh H.M."/>
            <person name="Jang H."/>
            <person name="Lee J.H."/>
            <person name="Kim S.J."/>
            <person name="Kwon K.K."/>
        </authorList>
    </citation>
    <scope>NUCLEOTIDE SEQUENCE [LARGE SCALE GENOMIC DNA]</scope>
    <source>
        <strain evidence="2 3">JCM 18290</strain>
    </source>
</reference>
<dbReference type="EMBL" id="JAGUCN010000006">
    <property type="protein sequence ID" value="MBS2211185.1"/>
    <property type="molecule type" value="Genomic_DNA"/>
</dbReference>
<proteinExistence type="predicted"/>
<protein>
    <recommendedName>
        <fullName evidence="1">Endonuclease/exonuclease/phosphatase domain-containing protein</fullName>
    </recommendedName>
</protein>
<organism evidence="2 3">
    <name type="scientific">Carboxylicivirga mesophila</name>
    <dbReference type="NCBI Taxonomy" id="1166478"/>
    <lineage>
        <taxon>Bacteria</taxon>
        <taxon>Pseudomonadati</taxon>
        <taxon>Bacteroidota</taxon>
        <taxon>Bacteroidia</taxon>
        <taxon>Marinilabiliales</taxon>
        <taxon>Marinilabiliaceae</taxon>
        <taxon>Carboxylicivirga</taxon>
    </lineage>
</organism>
<dbReference type="RefSeq" id="WP_212227186.1">
    <property type="nucleotide sequence ID" value="NZ_JAGUCN010000006.1"/>
</dbReference>
<keyword evidence="3" id="KW-1185">Reference proteome</keyword>
<comment type="caution">
    <text evidence="2">The sequence shown here is derived from an EMBL/GenBank/DDBJ whole genome shotgun (WGS) entry which is preliminary data.</text>
</comment>
<evidence type="ECO:0000313" key="3">
    <source>
        <dbReference type="Proteomes" id="UP000721861"/>
    </source>
</evidence>
<dbReference type="InterPro" id="IPR005135">
    <property type="entry name" value="Endo/exonuclease/phosphatase"/>
</dbReference>
<dbReference type="SUPFAM" id="SSF56219">
    <property type="entry name" value="DNase I-like"/>
    <property type="match status" value="1"/>
</dbReference>
<dbReference type="Gene3D" id="3.60.10.10">
    <property type="entry name" value="Endonuclease/exonuclease/phosphatase"/>
    <property type="match status" value="1"/>
</dbReference>
<gene>
    <name evidence="2" type="ORF">KEM09_07220</name>
</gene>
<dbReference type="Pfam" id="PF19580">
    <property type="entry name" value="Exo_endo_phos_3"/>
    <property type="match status" value="1"/>
</dbReference>
<feature type="domain" description="Endonuclease/exonuclease/phosphatase" evidence="1">
    <location>
        <begin position="27"/>
        <end position="328"/>
    </location>
</feature>
<dbReference type="InterPro" id="IPR036691">
    <property type="entry name" value="Endo/exonu/phosph_ase_sf"/>
</dbReference>
<dbReference type="Proteomes" id="UP000721861">
    <property type="component" value="Unassembled WGS sequence"/>
</dbReference>
<dbReference type="PANTHER" id="PTHR42834">
    <property type="entry name" value="ENDONUCLEASE/EXONUCLEASE/PHOSPHATASE FAMILY PROTEIN (AFU_ORTHOLOGUE AFUA_3G09210)"/>
    <property type="match status" value="1"/>
</dbReference>
<accession>A0ABS5K857</accession>